<dbReference type="InterPro" id="IPR036979">
    <property type="entry name" value="CM_dom_sf"/>
</dbReference>
<dbReference type="SUPFAM" id="SSF51735">
    <property type="entry name" value="NAD(P)-binding Rossmann-fold domains"/>
    <property type="match status" value="1"/>
</dbReference>
<dbReference type="InterPro" id="IPR010950">
    <property type="entry name" value="Chorismate_mutase_arc"/>
</dbReference>
<dbReference type="PANTHER" id="PTHR21363:SF0">
    <property type="entry name" value="PREPHENATE DEHYDROGENASE [NADP(+)]"/>
    <property type="match status" value="1"/>
</dbReference>
<dbReference type="InterPro" id="IPR050812">
    <property type="entry name" value="Preph/Arog_dehydrog"/>
</dbReference>
<feature type="domain" description="Chorismate mutase" evidence="2">
    <location>
        <begin position="8"/>
        <end position="88"/>
    </location>
</feature>
<protein>
    <submittedName>
        <fullName evidence="3">Chorismate mutase</fullName>
        <ecNumber evidence="3">5.4.99.5</ecNumber>
    </submittedName>
</protein>
<dbReference type="Proteomes" id="UP000470772">
    <property type="component" value="Unassembled WGS sequence"/>
</dbReference>
<dbReference type="GO" id="GO:0006571">
    <property type="term" value="P:tyrosine biosynthetic process"/>
    <property type="evidence" value="ECO:0007669"/>
    <property type="project" value="TreeGrafter"/>
</dbReference>
<dbReference type="InterPro" id="IPR002701">
    <property type="entry name" value="CM_II_prokaryot"/>
</dbReference>
<keyword evidence="1" id="KW-0560">Oxidoreductase</keyword>
<dbReference type="EC" id="5.4.99.5" evidence="3"/>
<evidence type="ECO:0000259" key="2">
    <source>
        <dbReference type="SMART" id="SM00830"/>
    </source>
</evidence>
<dbReference type="InterPro" id="IPR036263">
    <property type="entry name" value="Chorismate_II_sf"/>
</dbReference>
<dbReference type="GO" id="GO:0008977">
    <property type="term" value="F:prephenate dehydrogenase (NAD+) activity"/>
    <property type="evidence" value="ECO:0007669"/>
    <property type="project" value="TreeGrafter"/>
</dbReference>
<comment type="caution">
    <text evidence="3">The sequence shown here is derived from an EMBL/GenBank/DDBJ whole genome shotgun (WGS) entry which is preliminary data.</text>
</comment>
<dbReference type="EMBL" id="WGGD01000005">
    <property type="protein sequence ID" value="MUN28344.1"/>
    <property type="molecule type" value="Genomic_DNA"/>
</dbReference>
<keyword evidence="4" id="KW-1185">Reference proteome</keyword>
<evidence type="ECO:0000313" key="4">
    <source>
        <dbReference type="Proteomes" id="UP000470772"/>
    </source>
</evidence>
<dbReference type="InterPro" id="IPR028939">
    <property type="entry name" value="P5C_Rdtase_cat_N"/>
</dbReference>
<keyword evidence="3" id="KW-0413">Isomerase</keyword>
<gene>
    <name evidence="3" type="ORF">GC250_02425</name>
</gene>
<dbReference type="Pfam" id="PF03807">
    <property type="entry name" value="F420_oxidored"/>
    <property type="match status" value="1"/>
</dbReference>
<dbReference type="RefSeq" id="WP_156016201.1">
    <property type="nucleotide sequence ID" value="NZ_WGGD01000005.1"/>
</dbReference>
<dbReference type="SUPFAM" id="SSF48600">
    <property type="entry name" value="Chorismate mutase II"/>
    <property type="match status" value="1"/>
</dbReference>
<dbReference type="SMART" id="SM00830">
    <property type="entry name" value="CM_2"/>
    <property type="match status" value="1"/>
</dbReference>
<dbReference type="InterPro" id="IPR036291">
    <property type="entry name" value="NAD(P)-bd_dom_sf"/>
</dbReference>
<name>A0A6A9QI35_SULME</name>
<dbReference type="GO" id="GO:0004106">
    <property type="term" value="F:chorismate mutase activity"/>
    <property type="evidence" value="ECO:0007669"/>
    <property type="project" value="UniProtKB-EC"/>
</dbReference>
<proteinExistence type="predicted"/>
<evidence type="ECO:0000313" key="3">
    <source>
        <dbReference type="EMBL" id="MUN28344.1"/>
    </source>
</evidence>
<dbReference type="Pfam" id="PF01817">
    <property type="entry name" value="CM_2"/>
    <property type="match status" value="1"/>
</dbReference>
<dbReference type="GO" id="GO:0070403">
    <property type="term" value="F:NAD+ binding"/>
    <property type="evidence" value="ECO:0007669"/>
    <property type="project" value="TreeGrafter"/>
</dbReference>
<dbReference type="Gene3D" id="1.20.59.10">
    <property type="entry name" value="Chorismate mutase"/>
    <property type="match status" value="1"/>
</dbReference>
<evidence type="ECO:0000256" key="1">
    <source>
        <dbReference type="ARBA" id="ARBA00023002"/>
    </source>
</evidence>
<dbReference type="NCBIfam" id="TIGR01791">
    <property type="entry name" value="CM_archaeal"/>
    <property type="match status" value="1"/>
</dbReference>
<accession>A0A6A9QI35</accession>
<dbReference type="AlphaFoldDB" id="A0A6A9QI35"/>
<organism evidence="3 4">
    <name type="scientific">Sulfuracidifex metallicus DSM 6482 = JCM 9184</name>
    <dbReference type="NCBI Taxonomy" id="523847"/>
    <lineage>
        <taxon>Archaea</taxon>
        <taxon>Thermoproteota</taxon>
        <taxon>Thermoprotei</taxon>
        <taxon>Sulfolobales</taxon>
        <taxon>Sulfolobaceae</taxon>
        <taxon>Sulfuracidifex</taxon>
    </lineage>
</organism>
<dbReference type="PANTHER" id="PTHR21363">
    <property type="entry name" value="PREPHENATE DEHYDROGENASE"/>
    <property type="match status" value="1"/>
</dbReference>
<dbReference type="GO" id="GO:0046417">
    <property type="term" value="P:chorismate metabolic process"/>
    <property type="evidence" value="ECO:0007669"/>
    <property type="project" value="InterPro"/>
</dbReference>
<sequence length="349" mass="39368">MTDISWVREEIDKVDEQILSLISLRFKLVGEVGKIKQKDGRTITDKRRENEVMEKWISRARGLGIPESFVKSILPLIFSYSKMLELNPDEKRRVVILGYGGMARSLTSLLSLVGHEVVITGRNLQRASNLASEFRTVSMNMKDALKWGEFIIVAIPPAAIVSGFLDNVLPLARGKTLMDISSSKNYVFSFLEKASVENGFRFVSTHPLFGPSLYPVGEKIAIIPSSTSTNINDVIEFWRKSGLSVIETDPDSHEKAMSIVQVLVHFYMMGLSKAIDEISSEMGVNPSDFETTNFREVSKSLQRVNYLKDVIMEIQENNPYSRQVREAGIDTLKRVNEEINLKKGKENKT</sequence>
<dbReference type="Gene3D" id="3.40.50.720">
    <property type="entry name" value="NAD(P)-binding Rossmann-like Domain"/>
    <property type="match status" value="1"/>
</dbReference>
<reference evidence="3 4" key="1">
    <citation type="submission" date="2019-10" db="EMBL/GenBank/DDBJ databases">
        <title>Sequencing and Assembly of Multiple Reported Metal-Biooxidizing Members of the Extremely Thermoacidophilic Archaeal Family Sulfolobaceae.</title>
        <authorList>
            <person name="Counts J.A."/>
            <person name="Kelly R.M."/>
        </authorList>
    </citation>
    <scope>NUCLEOTIDE SEQUENCE [LARGE SCALE GENOMIC DNA]</scope>
    <source>
        <strain evidence="3 4">DSM 6482</strain>
    </source>
</reference>